<dbReference type="KEGG" id="pco:PHACADRAFT_188149"/>
<accession>K5VVJ6</accession>
<name>K5VVJ6_PHACS</name>
<keyword evidence="3" id="KW-1185">Reference proteome</keyword>
<organism evidence="2 3">
    <name type="scientific">Phanerochaete carnosa (strain HHB-10118-sp)</name>
    <name type="common">White-rot fungus</name>
    <name type="synonym">Peniophora carnosa</name>
    <dbReference type="NCBI Taxonomy" id="650164"/>
    <lineage>
        <taxon>Eukaryota</taxon>
        <taxon>Fungi</taxon>
        <taxon>Dikarya</taxon>
        <taxon>Basidiomycota</taxon>
        <taxon>Agaricomycotina</taxon>
        <taxon>Agaricomycetes</taxon>
        <taxon>Polyporales</taxon>
        <taxon>Phanerochaetaceae</taxon>
        <taxon>Phanerochaete</taxon>
    </lineage>
</organism>
<dbReference type="EMBL" id="JH930478">
    <property type="protein sequence ID" value="EKM50604.1"/>
    <property type="molecule type" value="Genomic_DNA"/>
</dbReference>
<evidence type="ECO:0000313" key="3">
    <source>
        <dbReference type="Proteomes" id="UP000008370"/>
    </source>
</evidence>
<reference evidence="2 3" key="1">
    <citation type="journal article" date="2012" name="BMC Genomics">
        <title>Comparative genomics of the white-rot fungi, Phanerochaete carnosa and P. chrysosporium, to elucidate the genetic basis of the distinct wood types they colonize.</title>
        <authorList>
            <person name="Suzuki H."/>
            <person name="MacDonald J."/>
            <person name="Syed K."/>
            <person name="Salamov A."/>
            <person name="Hori C."/>
            <person name="Aerts A."/>
            <person name="Henrissat B."/>
            <person name="Wiebenga A."/>
            <person name="vanKuyk P.A."/>
            <person name="Barry K."/>
            <person name="Lindquist E."/>
            <person name="LaButti K."/>
            <person name="Lapidus A."/>
            <person name="Lucas S."/>
            <person name="Coutinho P."/>
            <person name="Gong Y."/>
            <person name="Samejima M."/>
            <person name="Mahadevan R."/>
            <person name="Abou-Zaid M."/>
            <person name="de Vries R.P."/>
            <person name="Igarashi K."/>
            <person name="Yadav J.S."/>
            <person name="Grigoriev I.V."/>
            <person name="Master E.R."/>
        </authorList>
    </citation>
    <scope>NUCLEOTIDE SEQUENCE [LARGE SCALE GENOMIC DNA]</scope>
    <source>
        <strain evidence="2 3">HHB-10118-sp</strain>
    </source>
</reference>
<proteinExistence type="predicted"/>
<dbReference type="Proteomes" id="UP000008370">
    <property type="component" value="Unassembled WGS sequence"/>
</dbReference>
<dbReference type="RefSeq" id="XP_007400873.1">
    <property type="nucleotide sequence ID" value="XM_007400811.1"/>
</dbReference>
<gene>
    <name evidence="2" type="ORF">PHACADRAFT_188149</name>
</gene>
<protein>
    <submittedName>
        <fullName evidence="2">Uncharacterized protein</fullName>
    </submittedName>
</protein>
<dbReference type="HOGENOM" id="CLU_554434_0_0_1"/>
<feature type="region of interest" description="Disordered" evidence="1">
    <location>
        <begin position="263"/>
        <end position="283"/>
    </location>
</feature>
<dbReference type="InParanoid" id="K5VVJ6"/>
<evidence type="ECO:0000313" key="2">
    <source>
        <dbReference type="EMBL" id="EKM50604.1"/>
    </source>
</evidence>
<evidence type="ECO:0000256" key="1">
    <source>
        <dbReference type="SAM" id="MobiDB-lite"/>
    </source>
</evidence>
<sequence length="492" mass="55096">MASRWYRHYFEYHPWSAIRHRATFTDSGKRKVLCKKCLDKHIDVVLLHEERRVCLDGSAFLRSREAVAADGQPRKLDNAQARSTTSAISNRVGQVSPAGSDKNLRESLSEIVEQSARHLCEILSWHHGGTTLLRVPSWSAIRHRATFTDSGKRKVLCKKCLDKHIDVVLLHEERRVCLDGSAFLRSREAVAADATLAAWNLPRSEIGWMEHRACNCLKHLRDCELQTAEVRQRAGEEHNERHLEPRRARLDKNLRESLSEIVEQSARVPSPVPREQPSTPWSGDRFPVFPYSARAWLEPQARPQTTPWNVVARMPLSYGSEQALPGLQIQQPILSWDNDGFPTPYATIFPPPPMQASWGSQARVLTETPARPLVAGPNGIMSNQLRLPWVSREPENLYQKYLQELGIAGTHEAAQWSLPLHDAIPVPLSGGTDDWMLNLTTASSSLCWPPVDNTMHAGGIEGAPHATQAVDGNGGTWLENTSSLMHSAALDI</sequence>
<dbReference type="OrthoDB" id="10500275at2759"/>
<dbReference type="GeneID" id="18910473"/>
<dbReference type="AlphaFoldDB" id="K5VVJ6"/>